<dbReference type="AlphaFoldDB" id="A0A6S7IF33"/>
<comment type="caution">
    <text evidence="1">The sequence shown here is derived from an EMBL/GenBank/DDBJ whole genome shotgun (WGS) entry which is preliminary data.</text>
</comment>
<keyword evidence="2" id="KW-1185">Reference proteome</keyword>
<accession>A0A6S7IF33</accession>
<sequence length="113" mass="12459">MALFFYNTGTSFYRIEDPYLLSAIQLACPQAKLPTSKQLANDSPGGLLQECYEEVKDKVDSLLSKPNQFISITSDAWSNIANESVVNYMAVCPSKSLSLASVNPLMHEALPMH</sequence>
<gene>
    <name evidence="1" type="ORF">PACLA_8A077004</name>
</gene>
<reference evidence="1" key="1">
    <citation type="submission" date="2020-04" db="EMBL/GenBank/DDBJ databases">
        <authorList>
            <person name="Alioto T."/>
            <person name="Alioto T."/>
            <person name="Gomez Garrido J."/>
        </authorList>
    </citation>
    <scope>NUCLEOTIDE SEQUENCE</scope>
    <source>
        <strain evidence="1">A484AB</strain>
    </source>
</reference>
<organism evidence="1 2">
    <name type="scientific">Paramuricea clavata</name>
    <name type="common">Red gorgonian</name>
    <name type="synonym">Violescent sea-whip</name>
    <dbReference type="NCBI Taxonomy" id="317549"/>
    <lineage>
        <taxon>Eukaryota</taxon>
        <taxon>Metazoa</taxon>
        <taxon>Cnidaria</taxon>
        <taxon>Anthozoa</taxon>
        <taxon>Octocorallia</taxon>
        <taxon>Malacalcyonacea</taxon>
        <taxon>Plexauridae</taxon>
        <taxon>Paramuricea</taxon>
    </lineage>
</organism>
<dbReference type="Proteomes" id="UP001152795">
    <property type="component" value="Unassembled WGS sequence"/>
</dbReference>
<dbReference type="OrthoDB" id="4951847at2759"/>
<evidence type="ECO:0000313" key="2">
    <source>
        <dbReference type="Proteomes" id="UP001152795"/>
    </source>
</evidence>
<proteinExistence type="predicted"/>
<protein>
    <submittedName>
        <fullName evidence="1">Uncharacterized protein</fullName>
    </submittedName>
</protein>
<evidence type="ECO:0000313" key="1">
    <source>
        <dbReference type="EMBL" id="CAB4014820.1"/>
    </source>
</evidence>
<name>A0A6S7IF33_PARCT</name>
<dbReference type="EMBL" id="CACRXK020008460">
    <property type="protein sequence ID" value="CAB4014820.1"/>
    <property type="molecule type" value="Genomic_DNA"/>
</dbReference>